<comment type="caution">
    <text evidence="1">The sequence shown here is derived from an EMBL/GenBank/DDBJ whole genome shotgun (WGS) entry which is preliminary data.</text>
</comment>
<reference evidence="1" key="1">
    <citation type="submission" date="2022-07" db="EMBL/GenBank/DDBJ databases">
        <title>Chromosome-level genome of Muraenolepis orangiensis.</title>
        <authorList>
            <person name="Kim J."/>
        </authorList>
    </citation>
    <scope>NUCLEOTIDE SEQUENCE</scope>
    <source>
        <strain evidence="1">KU_S4_2022</strain>
        <tissue evidence="1">Muscle</tissue>
    </source>
</reference>
<dbReference type="Proteomes" id="UP001148018">
    <property type="component" value="Unassembled WGS sequence"/>
</dbReference>
<keyword evidence="2" id="KW-1185">Reference proteome</keyword>
<dbReference type="EMBL" id="JANIIK010000042">
    <property type="protein sequence ID" value="KAJ3607100.1"/>
    <property type="molecule type" value="Genomic_DNA"/>
</dbReference>
<organism evidence="1 2">
    <name type="scientific">Muraenolepis orangiensis</name>
    <name type="common">Patagonian moray cod</name>
    <dbReference type="NCBI Taxonomy" id="630683"/>
    <lineage>
        <taxon>Eukaryota</taxon>
        <taxon>Metazoa</taxon>
        <taxon>Chordata</taxon>
        <taxon>Craniata</taxon>
        <taxon>Vertebrata</taxon>
        <taxon>Euteleostomi</taxon>
        <taxon>Actinopterygii</taxon>
        <taxon>Neopterygii</taxon>
        <taxon>Teleostei</taxon>
        <taxon>Neoteleostei</taxon>
        <taxon>Acanthomorphata</taxon>
        <taxon>Zeiogadaria</taxon>
        <taxon>Gadariae</taxon>
        <taxon>Gadiformes</taxon>
        <taxon>Muraenolepidoidei</taxon>
        <taxon>Muraenolepididae</taxon>
        <taxon>Muraenolepis</taxon>
    </lineage>
</organism>
<name>A0A9Q0EKI7_9TELE</name>
<dbReference type="AlphaFoldDB" id="A0A9Q0EKI7"/>
<protein>
    <submittedName>
        <fullName evidence="1">Uncharacterized protein</fullName>
    </submittedName>
</protein>
<sequence length="100" mass="11214">MGCDWAPLQDMTPWCPAAWGELSSTRTSHRLQAHSASLSPHLPRFDLVRSSSGFADETPRERSEGLVIKEASERLKRLLNAPRYTLGPIRTGPSDHLTFR</sequence>
<gene>
    <name evidence="1" type="ORF">NHX12_026614</name>
</gene>
<proteinExistence type="predicted"/>
<accession>A0A9Q0EKI7</accession>
<evidence type="ECO:0000313" key="2">
    <source>
        <dbReference type="Proteomes" id="UP001148018"/>
    </source>
</evidence>
<evidence type="ECO:0000313" key="1">
    <source>
        <dbReference type="EMBL" id="KAJ3607100.1"/>
    </source>
</evidence>